<name>A0A8S5QV73_9CAUD</name>
<feature type="transmembrane region" description="Helical" evidence="2">
    <location>
        <begin position="6"/>
        <end position="25"/>
    </location>
</feature>
<reference evidence="3" key="1">
    <citation type="journal article" date="2021" name="Proc. Natl. Acad. Sci. U.S.A.">
        <title>A Catalog of Tens of Thousands of Viruses from Human Metagenomes Reveals Hidden Associations with Chronic Diseases.</title>
        <authorList>
            <person name="Tisza M.J."/>
            <person name="Buck C.B."/>
        </authorList>
    </citation>
    <scope>NUCLEOTIDE SEQUENCE</scope>
    <source>
        <strain evidence="3">CtzSN25</strain>
    </source>
</reference>
<keyword evidence="2" id="KW-0812">Transmembrane</keyword>
<proteinExistence type="predicted"/>
<keyword evidence="2" id="KW-0472">Membrane</keyword>
<keyword evidence="1" id="KW-0175">Coiled coil</keyword>
<evidence type="ECO:0000313" key="3">
    <source>
        <dbReference type="EMBL" id="DAE22952.1"/>
    </source>
</evidence>
<organism evidence="3">
    <name type="scientific">Siphoviridae sp. ctzSN25</name>
    <dbReference type="NCBI Taxonomy" id="2826529"/>
    <lineage>
        <taxon>Viruses</taxon>
        <taxon>Duplodnaviria</taxon>
        <taxon>Heunggongvirae</taxon>
        <taxon>Uroviricota</taxon>
        <taxon>Caudoviricetes</taxon>
    </lineage>
</organism>
<accession>A0A8S5QV73</accession>
<sequence length="79" mass="9217">MQEKIINYALIFGFLLLTLCCYATVTSQKDQIERLEYQVGKLKGELKQNHEELNSKVYSLDMRFKDMVYYLENGVSRGG</sequence>
<feature type="coiled-coil region" evidence="1">
    <location>
        <begin position="25"/>
        <end position="52"/>
    </location>
</feature>
<evidence type="ECO:0000256" key="2">
    <source>
        <dbReference type="SAM" id="Phobius"/>
    </source>
</evidence>
<evidence type="ECO:0000256" key="1">
    <source>
        <dbReference type="SAM" id="Coils"/>
    </source>
</evidence>
<keyword evidence="2" id="KW-1133">Transmembrane helix</keyword>
<protein>
    <submittedName>
        <fullName evidence="3">Uncharacterized protein</fullName>
    </submittedName>
</protein>
<dbReference type="EMBL" id="BK015743">
    <property type="protein sequence ID" value="DAE22952.1"/>
    <property type="molecule type" value="Genomic_DNA"/>
</dbReference>